<organism evidence="1 2">
    <name type="scientific">Amycolatopsis rubida</name>
    <dbReference type="NCBI Taxonomy" id="112413"/>
    <lineage>
        <taxon>Bacteria</taxon>
        <taxon>Bacillati</taxon>
        <taxon>Actinomycetota</taxon>
        <taxon>Actinomycetes</taxon>
        <taxon>Pseudonocardiales</taxon>
        <taxon>Pseudonocardiaceae</taxon>
        <taxon>Amycolatopsis</taxon>
    </lineage>
</organism>
<reference evidence="1 2" key="1">
    <citation type="submission" date="2016-10" db="EMBL/GenBank/DDBJ databases">
        <authorList>
            <person name="de Groot N.N."/>
        </authorList>
    </citation>
    <scope>NUCLEOTIDE SEQUENCE [LARGE SCALE GENOMIC DNA]</scope>
    <source>
        <strain evidence="1 2">DSM 44637</strain>
    </source>
</reference>
<accession>A0A1I5RUT4</accession>
<dbReference type="EMBL" id="FOWC01000006">
    <property type="protein sequence ID" value="SFP61726.1"/>
    <property type="molecule type" value="Genomic_DNA"/>
</dbReference>
<gene>
    <name evidence="1" type="ORF">SAMN05421854_10663</name>
</gene>
<evidence type="ECO:0000313" key="1">
    <source>
        <dbReference type="EMBL" id="SFP61726.1"/>
    </source>
</evidence>
<sequence length="236" mass="25705">MRCLAGGSGEPESADRIVPHAVAEVAGVECDEVRLRTRSQLAEIAAAERTGAVERRRLDVPLRRGRVGAVVGHLRQMHADVHAAHQVRREGIRAQTQVPPCFAAFAERARGVAVAEGRERAVDHPRAGRGQGRDVAVDAGMAVEDVAVRDQQPFAEQAGALEHFQRRYAVSVQDQFALQHALRAVKPHQDVALARRVGGGAHEVFGEGLDAARQQNTVDERIVEFLRVVEEPQRVG</sequence>
<dbReference type="Proteomes" id="UP000199137">
    <property type="component" value="Unassembled WGS sequence"/>
</dbReference>
<evidence type="ECO:0000313" key="2">
    <source>
        <dbReference type="Proteomes" id="UP000199137"/>
    </source>
</evidence>
<protein>
    <submittedName>
        <fullName evidence="1">Uncharacterized protein</fullName>
    </submittedName>
</protein>
<dbReference type="AlphaFoldDB" id="A0A1I5RUT4"/>
<proteinExistence type="predicted"/>
<name>A0A1I5RUT4_9PSEU</name>